<reference evidence="4" key="1">
    <citation type="submission" date="2025-04" db="UniProtKB">
        <authorList>
            <consortium name="RefSeq"/>
        </authorList>
    </citation>
    <scope>IDENTIFICATION</scope>
    <source>
        <tissue evidence="4">Whole insect</tissue>
    </source>
</reference>
<evidence type="ECO:0000313" key="4">
    <source>
        <dbReference type="RefSeq" id="XP_028138757.1"/>
    </source>
</evidence>
<gene>
    <name evidence="4" type="primary">LOC114333126</name>
</gene>
<evidence type="ECO:0000313" key="3">
    <source>
        <dbReference type="Proteomes" id="UP001652700"/>
    </source>
</evidence>
<protein>
    <submittedName>
        <fullName evidence="4">Uncharacterized protein LOC114333126</fullName>
    </submittedName>
</protein>
<dbReference type="OrthoDB" id="6162705at2759"/>
<dbReference type="InParanoid" id="A0A6P7FVJ0"/>
<feature type="compositionally biased region" description="Low complexity" evidence="1">
    <location>
        <begin position="243"/>
        <end position="255"/>
    </location>
</feature>
<organism evidence="4">
    <name type="scientific">Diabrotica virgifera virgifera</name>
    <name type="common">western corn rootworm</name>
    <dbReference type="NCBI Taxonomy" id="50390"/>
    <lineage>
        <taxon>Eukaryota</taxon>
        <taxon>Metazoa</taxon>
        <taxon>Ecdysozoa</taxon>
        <taxon>Arthropoda</taxon>
        <taxon>Hexapoda</taxon>
        <taxon>Insecta</taxon>
        <taxon>Pterygota</taxon>
        <taxon>Neoptera</taxon>
        <taxon>Endopterygota</taxon>
        <taxon>Coleoptera</taxon>
        <taxon>Polyphaga</taxon>
        <taxon>Cucujiformia</taxon>
        <taxon>Chrysomeloidea</taxon>
        <taxon>Chrysomelidae</taxon>
        <taxon>Galerucinae</taxon>
        <taxon>Diabroticina</taxon>
        <taxon>Diabroticites</taxon>
        <taxon>Diabrotica</taxon>
    </lineage>
</organism>
<feature type="region of interest" description="Disordered" evidence="1">
    <location>
        <begin position="1"/>
        <end position="24"/>
    </location>
</feature>
<feature type="compositionally biased region" description="Polar residues" evidence="1">
    <location>
        <begin position="198"/>
        <end position="207"/>
    </location>
</feature>
<reference evidence="2" key="2">
    <citation type="submission" date="2025-05" db="UniProtKB">
        <authorList>
            <consortium name="EnsemblMetazoa"/>
        </authorList>
    </citation>
    <scope>IDENTIFICATION</scope>
</reference>
<feature type="region of interest" description="Disordered" evidence="1">
    <location>
        <begin position="234"/>
        <end position="262"/>
    </location>
</feature>
<dbReference type="EnsemblMetazoa" id="XM_050650384.1">
    <property type="protein sequence ID" value="XP_050506341.1"/>
    <property type="gene ID" value="LOC126884452"/>
</dbReference>
<evidence type="ECO:0000256" key="1">
    <source>
        <dbReference type="SAM" id="MobiDB-lite"/>
    </source>
</evidence>
<dbReference type="RefSeq" id="XP_028138757.1">
    <property type="nucleotide sequence ID" value="XM_028282956.1"/>
</dbReference>
<accession>A0A6P7FVJ0</accession>
<dbReference type="AlphaFoldDB" id="A0A6P7FVJ0"/>
<name>A0A6P7FVJ0_DIAVI</name>
<feature type="region of interest" description="Disordered" evidence="1">
    <location>
        <begin position="193"/>
        <end position="220"/>
    </location>
</feature>
<dbReference type="Proteomes" id="UP001652700">
    <property type="component" value="Unplaced"/>
</dbReference>
<feature type="region of interest" description="Disordered" evidence="1">
    <location>
        <begin position="44"/>
        <end position="82"/>
    </location>
</feature>
<evidence type="ECO:0000313" key="2">
    <source>
        <dbReference type="EnsemblMetazoa" id="XP_050506341.1"/>
    </source>
</evidence>
<proteinExistence type="predicted"/>
<keyword evidence="3" id="KW-1185">Reference proteome</keyword>
<sequence>MPKQTRDENSNEEGPSTGEKPFKKARFVWELKGKNHLKKALLTSSINNNNNKETVDEENNVSTSQNIDTNSAGSENNEQNCKEQHSSRSANCNSCCLQTILDSADDIVIHDKSDEYNFTTASPDSQIQDYYLRKWQARQIARGFVDNTINKVLEAWINRPVDVPRFIESYKNNGEIENDAILMAIHSHGLQSPFGDPLQSSHRSSFTEAEVSLPSTKPDLEQFSQDNLENVENERIKAQEVQSSSTDGSSSPDDGVVANSKEVEEDNTIDFLNAAVSAAIQKKGLSYGY</sequence>
<feature type="compositionally biased region" description="Polar residues" evidence="1">
    <location>
        <begin position="60"/>
        <end position="79"/>
    </location>
</feature>